<sequence>MRKIALASIIVSLGLLGACSQGTSNDMKGMDHSSMDMSHESVTELKSSLGKNELSFPKILKPDREDNKSISYTIRAQQGISEIFDGIKTKTYGYNGDFLGPVIRVEKGMKVTIHLVNDLKEDTTFHWHGLEVPGNVDGGPHKVLKPGESETIQFIVKQNAATLWFHPHPMHETGNQVFKGLAGLLYIDDKNSEKLDIPKTYGKDDLPIILQDKIFTDDKQLDYDKVMNEDGTTGDTLLINGVVDPKLTLDRKKVRLRILNGSNMRNYKLHFDNNMEFQQIASDGGFLNKANTTKEIAVAPSERVEVIADLAKVKGDVVTLINEDNTTILPIHLKESTNNSKTTETAMALNNLEISTEVKNKKVTKTIKLAGMGKDVTINNKKFDPNRIDFTQKQNETEVWEIENMKDSMGGMNHPFHIHGTQFQVISIDGKEPPENLSGLKDTISLKPGQKAKIAVKFTEKGVYMFHCHILEHEDNGMMGQIKVD</sequence>
<dbReference type="InterPro" id="IPR045087">
    <property type="entry name" value="Cu-oxidase_fam"/>
</dbReference>
<dbReference type="EMBL" id="SMYO01000066">
    <property type="protein sequence ID" value="TDK53704.1"/>
    <property type="molecule type" value="Genomic_DNA"/>
</dbReference>
<dbReference type="GO" id="GO:0016491">
    <property type="term" value="F:oxidoreductase activity"/>
    <property type="evidence" value="ECO:0007669"/>
    <property type="project" value="UniProtKB-KW"/>
</dbReference>
<dbReference type="PROSITE" id="PS00080">
    <property type="entry name" value="MULTICOPPER_OXIDASE2"/>
    <property type="match status" value="1"/>
</dbReference>
<dbReference type="AlphaFoldDB" id="A0A4R5VH90"/>
<evidence type="ECO:0000313" key="9">
    <source>
        <dbReference type="Proteomes" id="UP000295132"/>
    </source>
</evidence>
<dbReference type="SUPFAM" id="SSF49503">
    <property type="entry name" value="Cupredoxins"/>
    <property type="match status" value="3"/>
</dbReference>
<evidence type="ECO:0000259" key="7">
    <source>
        <dbReference type="Pfam" id="PF07732"/>
    </source>
</evidence>
<dbReference type="CDD" id="cd13890">
    <property type="entry name" value="CuRO_3_CueO_FtsP"/>
    <property type="match status" value="1"/>
</dbReference>
<keyword evidence="2" id="KW-0479">Metal-binding</keyword>
<evidence type="ECO:0000256" key="1">
    <source>
        <dbReference type="ARBA" id="ARBA00010609"/>
    </source>
</evidence>
<dbReference type="InterPro" id="IPR011706">
    <property type="entry name" value="Cu-oxidase_C"/>
</dbReference>
<feature type="chain" id="PRO_5038903825" evidence="4">
    <location>
        <begin position="18"/>
        <end position="485"/>
    </location>
</feature>
<dbReference type="GO" id="GO:0005507">
    <property type="term" value="F:copper ion binding"/>
    <property type="evidence" value="ECO:0007669"/>
    <property type="project" value="InterPro"/>
</dbReference>
<dbReference type="PROSITE" id="PS51257">
    <property type="entry name" value="PROKAR_LIPOPROTEIN"/>
    <property type="match status" value="1"/>
</dbReference>
<dbReference type="CDD" id="cd04232">
    <property type="entry name" value="CuRO_1_CueO_FtsP"/>
    <property type="match status" value="1"/>
</dbReference>
<proteinExistence type="inferred from homology"/>
<dbReference type="InterPro" id="IPR008972">
    <property type="entry name" value="Cupredoxin"/>
</dbReference>
<protein>
    <submittedName>
        <fullName evidence="8">Copper oxidase</fullName>
    </submittedName>
</protein>
<dbReference type="InterPro" id="IPR001117">
    <property type="entry name" value="Cu-oxidase_2nd"/>
</dbReference>
<feature type="domain" description="Plastocyanin-like" evidence="5">
    <location>
        <begin position="228"/>
        <end position="311"/>
    </location>
</feature>
<keyword evidence="4" id="KW-0732">Signal</keyword>
<organism evidence="8 9">
    <name type="scientific">Bacillus salipaludis</name>
    <dbReference type="NCBI Taxonomy" id="2547811"/>
    <lineage>
        <taxon>Bacteria</taxon>
        <taxon>Bacillati</taxon>
        <taxon>Bacillota</taxon>
        <taxon>Bacilli</taxon>
        <taxon>Bacillales</taxon>
        <taxon>Bacillaceae</taxon>
        <taxon>Bacillus</taxon>
    </lineage>
</organism>
<gene>
    <name evidence="8" type="ORF">E2K98_30150</name>
</gene>
<evidence type="ECO:0000259" key="6">
    <source>
        <dbReference type="Pfam" id="PF07731"/>
    </source>
</evidence>
<dbReference type="Pfam" id="PF00394">
    <property type="entry name" value="Cu-oxidase"/>
    <property type="match status" value="1"/>
</dbReference>
<evidence type="ECO:0000256" key="2">
    <source>
        <dbReference type="ARBA" id="ARBA00022723"/>
    </source>
</evidence>
<feature type="signal peptide" evidence="4">
    <location>
        <begin position="1"/>
        <end position="17"/>
    </location>
</feature>
<evidence type="ECO:0000256" key="4">
    <source>
        <dbReference type="SAM" id="SignalP"/>
    </source>
</evidence>
<evidence type="ECO:0000259" key="5">
    <source>
        <dbReference type="Pfam" id="PF00394"/>
    </source>
</evidence>
<feature type="domain" description="Plastocyanin-like" evidence="7">
    <location>
        <begin position="85"/>
        <end position="191"/>
    </location>
</feature>
<evidence type="ECO:0000256" key="3">
    <source>
        <dbReference type="ARBA" id="ARBA00023002"/>
    </source>
</evidence>
<accession>A0A4R5VH90</accession>
<comment type="caution">
    <text evidence="8">The sequence shown here is derived from an EMBL/GenBank/DDBJ whole genome shotgun (WGS) entry which is preliminary data.</text>
</comment>
<comment type="similarity">
    <text evidence="1">Belongs to the multicopper oxidase family.</text>
</comment>
<dbReference type="Pfam" id="PF07732">
    <property type="entry name" value="Cu-oxidase_3"/>
    <property type="match status" value="1"/>
</dbReference>
<dbReference type="InterPro" id="IPR002355">
    <property type="entry name" value="Cu_oxidase_Cu_BS"/>
</dbReference>
<dbReference type="Gene3D" id="2.60.40.420">
    <property type="entry name" value="Cupredoxins - blue copper proteins"/>
    <property type="match status" value="3"/>
</dbReference>
<keyword evidence="3" id="KW-0560">Oxidoreductase</keyword>
<dbReference type="PANTHER" id="PTHR48267:SF1">
    <property type="entry name" value="BILIRUBIN OXIDASE"/>
    <property type="match status" value="1"/>
</dbReference>
<name>A0A4R5VH90_9BACI</name>
<dbReference type="RefSeq" id="WP_133340647.1">
    <property type="nucleotide sequence ID" value="NZ_SMYO01000066.1"/>
</dbReference>
<dbReference type="Proteomes" id="UP000295132">
    <property type="component" value="Unassembled WGS sequence"/>
</dbReference>
<evidence type="ECO:0000313" key="8">
    <source>
        <dbReference type="EMBL" id="TDK53704.1"/>
    </source>
</evidence>
<dbReference type="InterPro" id="IPR011707">
    <property type="entry name" value="Cu-oxidase-like_N"/>
</dbReference>
<dbReference type="Pfam" id="PF07731">
    <property type="entry name" value="Cu-oxidase_2"/>
    <property type="match status" value="1"/>
</dbReference>
<dbReference type="CDD" id="cd13867">
    <property type="entry name" value="CuRO_2_CueO_FtsP"/>
    <property type="match status" value="1"/>
</dbReference>
<dbReference type="PANTHER" id="PTHR48267">
    <property type="entry name" value="CUPREDOXIN SUPERFAMILY PROTEIN"/>
    <property type="match status" value="1"/>
</dbReference>
<feature type="domain" description="Plastocyanin-like" evidence="6">
    <location>
        <begin position="366"/>
        <end position="485"/>
    </location>
</feature>
<reference evidence="8 9" key="1">
    <citation type="submission" date="2019-03" db="EMBL/GenBank/DDBJ databases">
        <title>Bacillus niacini sp. nov. a Nicotinate-Metabolizing Mesophile Isolated from Soil.</title>
        <authorList>
            <person name="Zhang G."/>
        </authorList>
    </citation>
    <scope>NUCLEOTIDE SEQUENCE [LARGE SCALE GENOMIC DNA]</scope>
    <source>
        <strain evidence="8 9">WN066</strain>
    </source>
</reference>